<name>A0A1I5J3S3_9ACTN</name>
<reference evidence="3 4" key="1">
    <citation type="submission" date="2016-10" db="EMBL/GenBank/DDBJ databases">
        <authorList>
            <person name="de Groot N.N."/>
        </authorList>
    </citation>
    <scope>NUCLEOTIDE SEQUENCE [LARGE SCALE GENOMIC DNA]</scope>
    <source>
        <strain evidence="3 4">DSM 43067</strain>
    </source>
</reference>
<dbReference type="PANTHER" id="PTHR11365:SF23">
    <property type="entry name" value="HYPOTHETICAL 5-OXOPROLINASE (EUROFUNG)-RELATED"/>
    <property type="match status" value="1"/>
</dbReference>
<dbReference type="InParanoid" id="A0A1I5J3S3"/>
<dbReference type="OrthoDB" id="9768323at2"/>
<organism evidence="3 4">
    <name type="scientific">Actinomadura madurae</name>
    <dbReference type="NCBI Taxonomy" id="1993"/>
    <lineage>
        <taxon>Bacteria</taxon>
        <taxon>Bacillati</taxon>
        <taxon>Actinomycetota</taxon>
        <taxon>Actinomycetes</taxon>
        <taxon>Streptosporangiales</taxon>
        <taxon>Thermomonosporaceae</taxon>
        <taxon>Actinomadura</taxon>
    </lineage>
</organism>
<sequence length="679" mass="72360">MSTRIGVDVGGTFTDLFLHDPDRDITWTGKLPTTPHAPHEAIAEGIARILRETGTRPEEVTGVVHGTTLVTNTVIERTGARVGFLTTRGFRDVLEMGQEIRFDTTDLFARPALPLVPRDMRLEIGGRLAADGSEIEPIDDAEVLARARELNDLGAETLAVCLMHAYVDPSHELRVRDLVTKVLPDLPVTLSSEVAPVMREYERGNTACLNAYVRPLMAAYLDALRIELTRMGVTAPLRIMLSGGGITTLEQAKAFPIRLLESGPAAGAIAASAVARAVGLERVISFDMGGTTAKMAVVHGGKARVKHEFEAGRVDRFKPGSGLPVRLTVVDMIEIGSGGGSIARRDPLGLLKVGPRSAGSVPGPVAYGRGGTEATVTDADTRLGLLDPGGFLGGEMQLDLDGVDACLRDDLGARLGLDAVATAMGIERVVTASMAAATRMHLAEKGLDPGDHALIAFGGAGPVHAYALAKSLKISQLVVPMRAGVMSAYGFLVAPPMVNEVRSHHAALSDVDWDHVGALYAEMEDQARRVLEPDAEITFARTADMRYVGQGFEIEVPVPAWHVPSIQQSFTGTYASIFGRVVENGQAEVVRWRLTATSPSHDVRLGAEPSGDDPVRGTRTVHLPDLGAVEATVYDRYALTPRTVITGPAVFEERESSCAVGPDATTRVDDDLTLIVTLP</sequence>
<dbReference type="Gene3D" id="3.30.420.40">
    <property type="match status" value="1"/>
</dbReference>
<dbReference type="InterPro" id="IPR002821">
    <property type="entry name" value="Hydantoinase_A"/>
</dbReference>
<gene>
    <name evidence="3" type="ORF">SAMN04489713_108280</name>
</gene>
<dbReference type="InterPro" id="IPR043129">
    <property type="entry name" value="ATPase_NBD"/>
</dbReference>
<dbReference type="Pfam" id="PF05378">
    <property type="entry name" value="Hydant_A_N"/>
    <property type="match status" value="1"/>
</dbReference>
<dbReference type="STRING" id="1993.SAMN04489713_108280"/>
<evidence type="ECO:0000259" key="1">
    <source>
        <dbReference type="Pfam" id="PF01968"/>
    </source>
</evidence>
<keyword evidence="4" id="KW-1185">Reference proteome</keyword>
<dbReference type="PANTHER" id="PTHR11365">
    <property type="entry name" value="5-OXOPROLINASE RELATED"/>
    <property type="match status" value="1"/>
</dbReference>
<dbReference type="AlphaFoldDB" id="A0A1I5J3S3"/>
<dbReference type="Pfam" id="PF01968">
    <property type="entry name" value="Hydantoinase_A"/>
    <property type="match status" value="1"/>
</dbReference>
<dbReference type="eggNOG" id="COG0145">
    <property type="taxonomic scope" value="Bacteria"/>
</dbReference>
<evidence type="ECO:0000313" key="4">
    <source>
        <dbReference type="Proteomes" id="UP000183413"/>
    </source>
</evidence>
<dbReference type="InterPro" id="IPR045079">
    <property type="entry name" value="Oxoprolinase-like"/>
</dbReference>
<feature type="domain" description="Hydantoinase/oxoprolinase N-terminal" evidence="2">
    <location>
        <begin position="4"/>
        <end position="182"/>
    </location>
</feature>
<dbReference type="GO" id="GO:0005829">
    <property type="term" value="C:cytosol"/>
    <property type="evidence" value="ECO:0007669"/>
    <property type="project" value="TreeGrafter"/>
</dbReference>
<dbReference type="InterPro" id="IPR008040">
    <property type="entry name" value="Hydant_A_N"/>
</dbReference>
<dbReference type="EMBL" id="FOVH01000008">
    <property type="protein sequence ID" value="SFO67273.1"/>
    <property type="molecule type" value="Genomic_DNA"/>
</dbReference>
<evidence type="ECO:0000259" key="2">
    <source>
        <dbReference type="Pfam" id="PF05378"/>
    </source>
</evidence>
<dbReference type="GO" id="GO:0006749">
    <property type="term" value="P:glutathione metabolic process"/>
    <property type="evidence" value="ECO:0007669"/>
    <property type="project" value="TreeGrafter"/>
</dbReference>
<protein>
    <submittedName>
        <fullName evidence="3">N-methylhydantoinase A</fullName>
    </submittedName>
</protein>
<accession>A0A1I5J3S3</accession>
<evidence type="ECO:0000313" key="3">
    <source>
        <dbReference type="EMBL" id="SFO67273.1"/>
    </source>
</evidence>
<dbReference type="RefSeq" id="WP_075022199.1">
    <property type="nucleotide sequence ID" value="NZ_FOVH01000008.1"/>
</dbReference>
<dbReference type="Proteomes" id="UP000183413">
    <property type="component" value="Unassembled WGS sequence"/>
</dbReference>
<dbReference type="GO" id="GO:0017168">
    <property type="term" value="F:5-oxoprolinase (ATP-hydrolyzing) activity"/>
    <property type="evidence" value="ECO:0007669"/>
    <property type="project" value="TreeGrafter"/>
</dbReference>
<proteinExistence type="predicted"/>
<dbReference type="FunCoup" id="A0A1I5J3S3">
    <property type="interactions" value="345"/>
</dbReference>
<feature type="domain" description="Hydantoinase A/oxoprolinase" evidence="1">
    <location>
        <begin position="203"/>
        <end position="496"/>
    </location>
</feature>
<dbReference type="SUPFAM" id="SSF53067">
    <property type="entry name" value="Actin-like ATPase domain"/>
    <property type="match status" value="1"/>
</dbReference>